<dbReference type="PANTHER" id="PTHR30069">
    <property type="entry name" value="TONB-DEPENDENT OUTER MEMBRANE RECEPTOR"/>
    <property type="match status" value="1"/>
</dbReference>
<name>A0A1I5YPU3_9BACT</name>
<dbReference type="Pfam" id="PF07715">
    <property type="entry name" value="Plug"/>
    <property type="match status" value="1"/>
</dbReference>
<dbReference type="RefSeq" id="WP_229633024.1">
    <property type="nucleotide sequence ID" value="NZ_FOXH01000020.1"/>
</dbReference>
<accession>A0A1I5YPU3</accession>
<evidence type="ECO:0000256" key="1">
    <source>
        <dbReference type="ARBA" id="ARBA00004571"/>
    </source>
</evidence>
<feature type="domain" description="Outer membrane protein beta-barrel" evidence="12">
    <location>
        <begin position="404"/>
        <end position="810"/>
    </location>
</feature>
<dbReference type="SUPFAM" id="SSF49464">
    <property type="entry name" value="Carboxypeptidase regulatory domain-like"/>
    <property type="match status" value="1"/>
</dbReference>
<evidence type="ECO:0000313" key="13">
    <source>
        <dbReference type="EMBL" id="SFQ46216.1"/>
    </source>
</evidence>
<evidence type="ECO:0000256" key="5">
    <source>
        <dbReference type="ARBA" id="ARBA00022729"/>
    </source>
</evidence>
<dbReference type="PROSITE" id="PS52016">
    <property type="entry name" value="TONB_DEPENDENT_REC_3"/>
    <property type="match status" value="1"/>
</dbReference>
<sequence>MKKILLLLTFCFITTGVWAQFPGMPGGGAKKEAVIPGTVQATPRGSAKIVGYVIDSTDNKAVEFASVALISKANNKPVDGSVCDVVGKFILNKVSVGDYKLVISFLGYQTKNVDVKIVNKNDELDLGVIKLGLSTKTLQEVTVTGQRVLIEDKVDRLVYNAEHDATNKGGDATDVLKKVPMLSVDLDGNVSLRGSQSVKVLINNKPSTIVASSIADALKQIPADMIKSVEVITSPSAKYDAEGSAGIINIITKKNTLQGLTLNLDSSVGIRGSNLSLNGNYRKGRMGFSLGGFGRANYNVNGSFANSQTTLDPNGITPSILNTQSAETRNNGLFGQYQLGWDFDINKYNSLTASVRYGVRNQNSYQDKLLNQRFQSGSLINSNTRNVDVADLSGTIDLNLDYTHTFKKPQQEFSMLTQFSRNNRTNDFTNNILNPDESINNRLKNNNESYNQEITIQADYQTPITKAQLVEFGAKGIFRTVSSDYKYFASQGTGDYVPVQNNSLTNVFDYNQNITAGYLSYTLTTKKKYTFKLGSRYEYTTIDANFKTDKPLDIPSYGVLVPSINISKSLKGGSTLKLAYNRRIQRPSIQFLNPNINASNPLNISKGNPELSPEYTNNYEMTLNTFFKNTFLTAAVFVRNTTGSIQSVRSVRGDTIQTTYNNIGSEDAYGFNLFGNINLSNKFTLGLGGDVYHTQLKNNVSDPIYNASNSGWVANYRAFASYNLGKNWGLQAFTFYRSTQIQLQGKQGGFGIYSLSLKKDFKDKKGSIGFGAENFFTPEFKINNEINSKVIAQQSTTILRNMNFKVNFSYRIGKMTFDAPKRKKSVNNDDLKDGEGGGGQQQGGGQQPAAGGGRPR</sequence>
<dbReference type="InterPro" id="IPR037066">
    <property type="entry name" value="Plug_dom_sf"/>
</dbReference>
<evidence type="ECO:0000256" key="4">
    <source>
        <dbReference type="ARBA" id="ARBA00022692"/>
    </source>
</evidence>
<keyword evidence="6 8" id="KW-0472">Membrane</keyword>
<dbReference type="PANTHER" id="PTHR30069:SF29">
    <property type="entry name" value="HEMOGLOBIN AND HEMOGLOBIN-HAPTOGLOBIN-BINDING PROTEIN 1-RELATED"/>
    <property type="match status" value="1"/>
</dbReference>
<dbReference type="InterPro" id="IPR041700">
    <property type="entry name" value="OMP_b-brl_3"/>
</dbReference>
<evidence type="ECO:0000256" key="9">
    <source>
        <dbReference type="SAM" id="MobiDB-lite"/>
    </source>
</evidence>
<evidence type="ECO:0000259" key="12">
    <source>
        <dbReference type="Pfam" id="PF14905"/>
    </source>
</evidence>
<keyword evidence="5 10" id="KW-0732">Signal</keyword>
<dbReference type="STRING" id="1079859.SAMN04515674_12066"/>
<dbReference type="Pfam" id="PF13715">
    <property type="entry name" value="CarbopepD_reg_2"/>
    <property type="match status" value="1"/>
</dbReference>
<evidence type="ECO:0000256" key="10">
    <source>
        <dbReference type="SAM" id="SignalP"/>
    </source>
</evidence>
<dbReference type="EMBL" id="FOXH01000020">
    <property type="protein sequence ID" value="SFQ46216.1"/>
    <property type="molecule type" value="Genomic_DNA"/>
</dbReference>
<feature type="compositionally biased region" description="Gly residues" evidence="9">
    <location>
        <begin position="836"/>
        <end position="856"/>
    </location>
</feature>
<keyword evidence="4 8" id="KW-0812">Transmembrane</keyword>
<dbReference type="Proteomes" id="UP000199306">
    <property type="component" value="Unassembled WGS sequence"/>
</dbReference>
<dbReference type="InterPro" id="IPR012910">
    <property type="entry name" value="Plug_dom"/>
</dbReference>
<feature type="chain" id="PRO_5011665145" evidence="10">
    <location>
        <begin position="20"/>
        <end position="856"/>
    </location>
</feature>
<dbReference type="InterPro" id="IPR036942">
    <property type="entry name" value="Beta-barrel_TonB_sf"/>
</dbReference>
<evidence type="ECO:0000259" key="11">
    <source>
        <dbReference type="Pfam" id="PF07715"/>
    </source>
</evidence>
<evidence type="ECO:0000313" key="14">
    <source>
        <dbReference type="Proteomes" id="UP000199306"/>
    </source>
</evidence>
<reference evidence="13 14" key="1">
    <citation type="submission" date="2016-10" db="EMBL/GenBank/DDBJ databases">
        <authorList>
            <person name="de Groot N.N."/>
        </authorList>
    </citation>
    <scope>NUCLEOTIDE SEQUENCE [LARGE SCALE GENOMIC DNA]</scope>
    <source>
        <strain evidence="14">E92,LMG 26720,CCM 7988</strain>
    </source>
</reference>
<keyword evidence="14" id="KW-1185">Reference proteome</keyword>
<keyword evidence="3 8" id="KW-1134">Transmembrane beta strand</keyword>
<keyword evidence="13" id="KW-0675">Receptor</keyword>
<dbReference type="Gene3D" id="2.170.130.10">
    <property type="entry name" value="TonB-dependent receptor, plug domain"/>
    <property type="match status" value="1"/>
</dbReference>
<dbReference type="InterPro" id="IPR008969">
    <property type="entry name" value="CarboxyPept-like_regulatory"/>
</dbReference>
<evidence type="ECO:0000256" key="3">
    <source>
        <dbReference type="ARBA" id="ARBA00022452"/>
    </source>
</evidence>
<organism evidence="13 14">
    <name type="scientific">Pseudarcicella hirudinis</name>
    <dbReference type="NCBI Taxonomy" id="1079859"/>
    <lineage>
        <taxon>Bacteria</taxon>
        <taxon>Pseudomonadati</taxon>
        <taxon>Bacteroidota</taxon>
        <taxon>Cytophagia</taxon>
        <taxon>Cytophagales</taxon>
        <taxon>Flectobacillaceae</taxon>
        <taxon>Pseudarcicella</taxon>
    </lineage>
</organism>
<comment type="similarity">
    <text evidence="8">Belongs to the TonB-dependent receptor family.</text>
</comment>
<feature type="region of interest" description="Disordered" evidence="9">
    <location>
        <begin position="819"/>
        <end position="856"/>
    </location>
</feature>
<comment type="subcellular location">
    <subcellularLocation>
        <location evidence="1 8">Cell outer membrane</location>
        <topology evidence="1 8">Multi-pass membrane protein</topology>
    </subcellularLocation>
</comment>
<proteinExistence type="inferred from homology"/>
<keyword evidence="7 8" id="KW-0998">Cell outer membrane</keyword>
<dbReference type="SUPFAM" id="SSF56935">
    <property type="entry name" value="Porins"/>
    <property type="match status" value="1"/>
</dbReference>
<dbReference type="GO" id="GO:0009279">
    <property type="term" value="C:cell outer membrane"/>
    <property type="evidence" value="ECO:0007669"/>
    <property type="project" value="UniProtKB-SubCell"/>
</dbReference>
<evidence type="ECO:0000256" key="2">
    <source>
        <dbReference type="ARBA" id="ARBA00022448"/>
    </source>
</evidence>
<evidence type="ECO:0000256" key="6">
    <source>
        <dbReference type="ARBA" id="ARBA00023136"/>
    </source>
</evidence>
<evidence type="ECO:0000256" key="8">
    <source>
        <dbReference type="PROSITE-ProRule" id="PRU01360"/>
    </source>
</evidence>
<dbReference type="AlphaFoldDB" id="A0A1I5YPU3"/>
<protein>
    <submittedName>
        <fullName evidence="13">Outer membrane receptor proteins, mostly Fe transport</fullName>
    </submittedName>
</protein>
<dbReference type="InterPro" id="IPR039426">
    <property type="entry name" value="TonB-dep_rcpt-like"/>
</dbReference>
<dbReference type="GO" id="GO:0044718">
    <property type="term" value="P:siderophore transmembrane transport"/>
    <property type="evidence" value="ECO:0007669"/>
    <property type="project" value="TreeGrafter"/>
</dbReference>
<dbReference type="Gene3D" id="2.40.170.20">
    <property type="entry name" value="TonB-dependent receptor, beta-barrel domain"/>
    <property type="match status" value="1"/>
</dbReference>
<feature type="domain" description="TonB-dependent receptor plug" evidence="11">
    <location>
        <begin position="160"/>
        <end position="247"/>
    </location>
</feature>
<dbReference type="Pfam" id="PF14905">
    <property type="entry name" value="OMP_b-brl_3"/>
    <property type="match status" value="1"/>
</dbReference>
<gene>
    <name evidence="13" type="ORF">SAMN04515674_12066</name>
</gene>
<feature type="signal peptide" evidence="10">
    <location>
        <begin position="1"/>
        <end position="19"/>
    </location>
</feature>
<keyword evidence="2 8" id="KW-0813">Transport</keyword>
<feature type="compositionally biased region" description="Basic and acidic residues" evidence="9">
    <location>
        <begin position="826"/>
        <end position="835"/>
    </location>
</feature>
<evidence type="ECO:0000256" key="7">
    <source>
        <dbReference type="ARBA" id="ARBA00023237"/>
    </source>
</evidence>
<dbReference type="GO" id="GO:0015344">
    <property type="term" value="F:siderophore uptake transmembrane transporter activity"/>
    <property type="evidence" value="ECO:0007669"/>
    <property type="project" value="TreeGrafter"/>
</dbReference>